<dbReference type="WBParaSite" id="TASK_0000658901-mRNA-1">
    <property type="protein sequence ID" value="TASK_0000658901-mRNA-1"/>
    <property type="gene ID" value="TASK_0000658901"/>
</dbReference>
<protein>
    <submittedName>
        <fullName evidence="11">Homeobox domain-containing protein</fullName>
    </submittedName>
</protein>
<comment type="similarity">
    <text evidence="2">Belongs to the TALE/IRO homeobox family.</text>
</comment>
<evidence type="ECO:0000256" key="1">
    <source>
        <dbReference type="ARBA" id="ARBA00004123"/>
    </source>
</evidence>
<dbReference type="PANTHER" id="PTHR11211:SF40">
    <property type="entry name" value="MIRROR, ISOFORM C"/>
    <property type="match status" value="1"/>
</dbReference>
<feature type="compositionally biased region" description="Basic and acidic residues" evidence="7">
    <location>
        <begin position="95"/>
        <end position="107"/>
    </location>
</feature>
<feature type="DNA-binding region" description="Homeobox" evidence="6">
    <location>
        <begin position="32"/>
        <end position="94"/>
    </location>
</feature>
<proteinExistence type="inferred from homology"/>
<dbReference type="GO" id="GO:0048468">
    <property type="term" value="P:cell development"/>
    <property type="evidence" value="ECO:0007669"/>
    <property type="project" value="TreeGrafter"/>
</dbReference>
<evidence type="ECO:0000259" key="8">
    <source>
        <dbReference type="PROSITE" id="PS50071"/>
    </source>
</evidence>
<keyword evidence="3 6" id="KW-0238">DNA-binding</keyword>
<gene>
    <name evidence="9" type="ORF">TASK_LOCUS6590</name>
</gene>
<feature type="region of interest" description="Disordered" evidence="7">
    <location>
        <begin position="95"/>
        <end position="117"/>
    </location>
</feature>
<keyword evidence="10" id="KW-1185">Reference proteome</keyword>
<evidence type="ECO:0000256" key="7">
    <source>
        <dbReference type="SAM" id="MobiDB-lite"/>
    </source>
</evidence>
<dbReference type="SMART" id="SM00389">
    <property type="entry name" value="HOX"/>
    <property type="match status" value="1"/>
</dbReference>
<keyword evidence="5 6" id="KW-0539">Nucleus</keyword>
<dbReference type="SUPFAM" id="SSF46689">
    <property type="entry name" value="Homeodomain-like"/>
    <property type="match status" value="1"/>
</dbReference>
<dbReference type="Gene3D" id="1.10.10.60">
    <property type="entry name" value="Homeodomain-like"/>
    <property type="match status" value="1"/>
</dbReference>
<evidence type="ECO:0000313" key="9">
    <source>
        <dbReference type="EMBL" id="VDK36997.1"/>
    </source>
</evidence>
<evidence type="ECO:0000313" key="11">
    <source>
        <dbReference type="WBParaSite" id="TASK_0000658901-mRNA-1"/>
    </source>
</evidence>
<organism evidence="11">
    <name type="scientific">Taenia asiatica</name>
    <name type="common">Asian tapeworm</name>
    <dbReference type="NCBI Taxonomy" id="60517"/>
    <lineage>
        <taxon>Eukaryota</taxon>
        <taxon>Metazoa</taxon>
        <taxon>Spiralia</taxon>
        <taxon>Lophotrochozoa</taxon>
        <taxon>Platyhelminthes</taxon>
        <taxon>Cestoda</taxon>
        <taxon>Eucestoda</taxon>
        <taxon>Cyclophyllidea</taxon>
        <taxon>Taeniidae</taxon>
        <taxon>Taenia</taxon>
    </lineage>
</organism>
<evidence type="ECO:0000256" key="2">
    <source>
        <dbReference type="ARBA" id="ARBA00008446"/>
    </source>
</evidence>
<keyword evidence="4 6" id="KW-0371">Homeobox</keyword>
<dbReference type="STRING" id="60517.A0A0R3W8B6"/>
<evidence type="ECO:0000256" key="4">
    <source>
        <dbReference type="ARBA" id="ARBA00023155"/>
    </source>
</evidence>
<dbReference type="AlphaFoldDB" id="A0A0R3W8B6"/>
<evidence type="ECO:0000256" key="6">
    <source>
        <dbReference type="PROSITE-ProRule" id="PRU00108"/>
    </source>
</evidence>
<dbReference type="OrthoDB" id="5399138at2759"/>
<dbReference type="Pfam" id="PF05920">
    <property type="entry name" value="Homeobox_KN"/>
    <property type="match status" value="1"/>
</dbReference>
<name>A0A0R3W8B6_TAEAS</name>
<dbReference type="InterPro" id="IPR009057">
    <property type="entry name" value="Homeodomain-like_sf"/>
</dbReference>
<evidence type="ECO:0000313" key="10">
    <source>
        <dbReference type="Proteomes" id="UP000282613"/>
    </source>
</evidence>
<dbReference type="Proteomes" id="UP000282613">
    <property type="component" value="Unassembled WGS sequence"/>
</dbReference>
<evidence type="ECO:0000256" key="5">
    <source>
        <dbReference type="ARBA" id="ARBA00023242"/>
    </source>
</evidence>
<reference evidence="11" key="1">
    <citation type="submission" date="2017-02" db="UniProtKB">
        <authorList>
            <consortium name="WormBaseParasite"/>
        </authorList>
    </citation>
    <scope>IDENTIFICATION</scope>
</reference>
<dbReference type="PANTHER" id="PTHR11211">
    <property type="entry name" value="IROQUOIS-CLASS HOMEODOMAIN PROTEIN IRX"/>
    <property type="match status" value="1"/>
</dbReference>
<dbReference type="PROSITE" id="PS50071">
    <property type="entry name" value="HOMEOBOX_2"/>
    <property type="match status" value="1"/>
</dbReference>
<dbReference type="GO" id="GO:0000978">
    <property type="term" value="F:RNA polymerase II cis-regulatory region sequence-specific DNA binding"/>
    <property type="evidence" value="ECO:0007669"/>
    <property type="project" value="TreeGrafter"/>
</dbReference>
<dbReference type="CDD" id="cd00086">
    <property type="entry name" value="homeodomain"/>
    <property type="match status" value="1"/>
</dbReference>
<accession>A0A0R3W8B6</accession>
<dbReference type="GO" id="GO:0005634">
    <property type="term" value="C:nucleus"/>
    <property type="evidence" value="ECO:0007669"/>
    <property type="project" value="UniProtKB-SubCell"/>
</dbReference>
<dbReference type="PROSITE" id="PS00027">
    <property type="entry name" value="HOMEOBOX_1"/>
    <property type="match status" value="1"/>
</dbReference>
<sequence length="117" mass="12640">MTLMIVHYCVNDVKQQYNGNSSGSSVGRVASTRGVRGGVGSGAGALLRAWLAEHRERPYPTRAEKAALAFATRLSLAQISTWFANARRRLKKEGEMAKLGAGREEKATTAPNLAPLR</sequence>
<dbReference type="GO" id="GO:0030182">
    <property type="term" value="P:neuron differentiation"/>
    <property type="evidence" value="ECO:0007669"/>
    <property type="project" value="TreeGrafter"/>
</dbReference>
<dbReference type="GO" id="GO:0000981">
    <property type="term" value="F:DNA-binding transcription factor activity, RNA polymerase II-specific"/>
    <property type="evidence" value="ECO:0007669"/>
    <property type="project" value="InterPro"/>
</dbReference>
<dbReference type="EMBL" id="UYRS01018516">
    <property type="protein sequence ID" value="VDK36997.1"/>
    <property type="molecule type" value="Genomic_DNA"/>
</dbReference>
<dbReference type="InterPro" id="IPR008422">
    <property type="entry name" value="KN_HD"/>
</dbReference>
<reference evidence="9 10" key="2">
    <citation type="submission" date="2018-11" db="EMBL/GenBank/DDBJ databases">
        <authorList>
            <consortium name="Pathogen Informatics"/>
        </authorList>
    </citation>
    <scope>NUCLEOTIDE SEQUENCE [LARGE SCALE GENOMIC DNA]</scope>
</reference>
<dbReference type="InterPro" id="IPR001356">
    <property type="entry name" value="HD"/>
</dbReference>
<evidence type="ECO:0000256" key="3">
    <source>
        <dbReference type="ARBA" id="ARBA00023125"/>
    </source>
</evidence>
<comment type="subcellular location">
    <subcellularLocation>
        <location evidence="1 6">Nucleus</location>
    </subcellularLocation>
</comment>
<feature type="domain" description="Homeobox" evidence="8">
    <location>
        <begin position="30"/>
        <end position="93"/>
    </location>
</feature>
<dbReference type="InterPro" id="IPR017970">
    <property type="entry name" value="Homeobox_CS"/>
</dbReference>